<dbReference type="EMBL" id="SWJQ01000604">
    <property type="protein sequence ID" value="TRZ12288.1"/>
    <property type="molecule type" value="Genomic_DNA"/>
</dbReference>
<reference evidence="1" key="1">
    <citation type="submission" date="2019-04" db="EMBL/GenBank/DDBJ databases">
        <title>Genome assembly of Zosterops borbonicus 15179.</title>
        <authorList>
            <person name="Leroy T."/>
            <person name="Anselmetti Y."/>
            <person name="Tilak M.-K."/>
            <person name="Nabholz B."/>
        </authorList>
    </citation>
    <scope>NUCLEOTIDE SEQUENCE</scope>
    <source>
        <strain evidence="1">HGM_15179</strain>
        <tissue evidence="1">Muscle</tissue>
    </source>
</reference>
<evidence type="ECO:0000313" key="2">
    <source>
        <dbReference type="Proteomes" id="UP000796761"/>
    </source>
</evidence>
<dbReference type="AlphaFoldDB" id="A0A8K1LFZ4"/>
<name>A0A8K1LFZ4_9PASS</name>
<accession>A0A8K1LFZ4</accession>
<evidence type="ECO:0000313" key="1">
    <source>
        <dbReference type="EMBL" id="TRZ12288.1"/>
    </source>
</evidence>
<proteinExistence type="predicted"/>
<keyword evidence="2" id="KW-1185">Reference proteome</keyword>
<protein>
    <submittedName>
        <fullName evidence="1">Uncharacterized protein</fullName>
    </submittedName>
</protein>
<organism evidence="1 2">
    <name type="scientific">Zosterops borbonicus</name>
    <dbReference type="NCBI Taxonomy" id="364589"/>
    <lineage>
        <taxon>Eukaryota</taxon>
        <taxon>Metazoa</taxon>
        <taxon>Chordata</taxon>
        <taxon>Craniata</taxon>
        <taxon>Vertebrata</taxon>
        <taxon>Euteleostomi</taxon>
        <taxon>Archelosauria</taxon>
        <taxon>Archosauria</taxon>
        <taxon>Dinosauria</taxon>
        <taxon>Saurischia</taxon>
        <taxon>Theropoda</taxon>
        <taxon>Coelurosauria</taxon>
        <taxon>Aves</taxon>
        <taxon>Neognathae</taxon>
        <taxon>Neoaves</taxon>
        <taxon>Telluraves</taxon>
        <taxon>Australaves</taxon>
        <taxon>Passeriformes</taxon>
        <taxon>Sylvioidea</taxon>
        <taxon>Zosteropidae</taxon>
        <taxon>Zosterops</taxon>
    </lineage>
</organism>
<gene>
    <name evidence="1" type="ORF">HGM15179_014823</name>
</gene>
<sequence length="74" mass="8537">MPWKGHYSEALSFLMALHGKEFRINAKSKKACALHETLQPRTALHRRFLDQDLDIPQVNCTDEANAEYIDTGRH</sequence>
<comment type="caution">
    <text evidence="1">The sequence shown here is derived from an EMBL/GenBank/DDBJ whole genome shotgun (WGS) entry which is preliminary data.</text>
</comment>
<dbReference type="Proteomes" id="UP000796761">
    <property type="component" value="Unassembled WGS sequence"/>
</dbReference>